<feature type="region of interest" description="Disordered" evidence="2">
    <location>
        <begin position="75"/>
        <end position="130"/>
    </location>
</feature>
<comment type="caution">
    <text evidence="3">The sequence shown here is derived from an EMBL/GenBank/DDBJ whole genome shotgun (WGS) entry which is preliminary data.</text>
</comment>
<evidence type="ECO:0000256" key="2">
    <source>
        <dbReference type="SAM" id="MobiDB-lite"/>
    </source>
</evidence>
<dbReference type="InterPro" id="IPR036986">
    <property type="entry name" value="S4_RNA-bd_sf"/>
</dbReference>
<sequence>MHDDIIEVELEEEPIELCKLLKVLDLAEGGGHAKLLIADGYVGVNGELCTQKRKKIYTGDTVHFDGDTFLMSAAQNMVQREQHKAPAPKAPKAKQAAPAKQAAKPAAAEKAKKKTSNRDENTGRKPISFG</sequence>
<dbReference type="Proteomes" id="UP001447008">
    <property type="component" value="Unassembled WGS sequence"/>
</dbReference>
<keyword evidence="1" id="KW-0694">RNA-binding</keyword>
<name>A0ABU9MZ45_9GAMM</name>
<proteinExistence type="predicted"/>
<dbReference type="EMBL" id="JBCGCU010000017">
    <property type="protein sequence ID" value="MEM0516355.1"/>
    <property type="molecule type" value="Genomic_DNA"/>
</dbReference>
<accession>A0ABU9MZ45</accession>
<dbReference type="PROSITE" id="PS50889">
    <property type="entry name" value="S4"/>
    <property type="match status" value="1"/>
</dbReference>
<reference evidence="3 4" key="1">
    <citation type="submission" date="2024-03" db="EMBL/GenBank/DDBJ databases">
        <title>Pseudoalteromonas qingdaonensis sp. nov., isolated from the intestines of marine benthic organisms.</title>
        <authorList>
            <person name="Lin X."/>
            <person name="Fang S."/>
            <person name="Hu X."/>
        </authorList>
    </citation>
    <scope>NUCLEOTIDE SEQUENCE [LARGE SCALE GENOMIC DNA]</scope>
    <source>
        <strain evidence="3 4">YIC-827</strain>
    </source>
</reference>
<organism evidence="3 4">
    <name type="scientific">Pseudoalteromonas qingdaonensis</name>
    <dbReference type="NCBI Taxonomy" id="3131913"/>
    <lineage>
        <taxon>Bacteria</taxon>
        <taxon>Pseudomonadati</taxon>
        <taxon>Pseudomonadota</taxon>
        <taxon>Gammaproteobacteria</taxon>
        <taxon>Alteromonadales</taxon>
        <taxon>Pseudoalteromonadaceae</taxon>
        <taxon>Pseudoalteromonas</taxon>
    </lineage>
</organism>
<evidence type="ECO:0000313" key="4">
    <source>
        <dbReference type="Proteomes" id="UP001447008"/>
    </source>
</evidence>
<dbReference type="Gene3D" id="3.10.290.10">
    <property type="entry name" value="RNA-binding S4 domain"/>
    <property type="match status" value="1"/>
</dbReference>
<feature type="compositionally biased region" description="Low complexity" evidence="2">
    <location>
        <begin position="93"/>
        <end position="108"/>
    </location>
</feature>
<gene>
    <name evidence="3" type="ORF">WCN91_13195</name>
</gene>
<dbReference type="Pfam" id="PF13275">
    <property type="entry name" value="S4_2"/>
    <property type="match status" value="1"/>
</dbReference>
<keyword evidence="4" id="KW-1185">Reference proteome</keyword>
<evidence type="ECO:0000313" key="3">
    <source>
        <dbReference type="EMBL" id="MEM0516355.1"/>
    </source>
</evidence>
<dbReference type="RefSeq" id="WP_342679789.1">
    <property type="nucleotide sequence ID" value="NZ_JBCGCU010000017.1"/>
</dbReference>
<dbReference type="SUPFAM" id="SSF55174">
    <property type="entry name" value="Alpha-L RNA-binding motif"/>
    <property type="match status" value="1"/>
</dbReference>
<protein>
    <submittedName>
        <fullName evidence="3">RNA-binding S4 domain-containing protein</fullName>
    </submittedName>
</protein>
<evidence type="ECO:0000256" key="1">
    <source>
        <dbReference type="PROSITE-ProRule" id="PRU00182"/>
    </source>
</evidence>